<dbReference type="InterPro" id="IPR036388">
    <property type="entry name" value="WH-like_DNA-bd_sf"/>
</dbReference>
<dbReference type="InterPro" id="IPR016032">
    <property type="entry name" value="Sig_transdc_resp-reg_C-effctor"/>
</dbReference>
<name>A0A089MDU8_9BACL</name>
<dbReference type="InterPro" id="IPR001867">
    <property type="entry name" value="OmpR/PhoB-type_DNA-bd"/>
</dbReference>
<dbReference type="CDD" id="cd00383">
    <property type="entry name" value="trans_reg_C"/>
    <property type="match status" value="1"/>
</dbReference>
<reference evidence="6 7" key="1">
    <citation type="submission" date="2014-08" db="EMBL/GenBank/DDBJ databases">
        <title>Comparative genomics of the Paenibacillus odorifer group.</title>
        <authorList>
            <person name="den Bakker H.C."/>
            <person name="Tsai Y.-C."/>
            <person name="Martin N."/>
            <person name="Korlach J."/>
            <person name="Wiedmann M."/>
        </authorList>
    </citation>
    <scope>NUCLEOTIDE SEQUENCE [LARGE SCALE GENOMIC DNA]</scope>
    <source>
        <strain evidence="6 7">DSM 15220</strain>
    </source>
</reference>
<evidence type="ECO:0000256" key="1">
    <source>
        <dbReference type="ARBA" id="ARBA00023015"/>
    </source>
</evidence>
<dbReference type="PROSITE" id="PS51755">
    <property type="entry name" value="OMPR_PHOB"/>
    <property type="match status" value="1"/>
</dbReference>
<dbReference type="Gene3D" id="1.10.10.10">
    <property type="entry name" value="Winged helix-like DNA-binding domain superfamily/Winged helix DNA-binding domain"/>
    <property type="match status" value="1"/>
</dbReference>
<evidence type="ECO:0000313" key="6">
    <source>
        <dbReference type="EMBL" id="AIQ70535.1"/>
    </source>
</evidence>
<keyword evidence="2 4" id="KW-0238">DNA-binding</keyword>
<feature type="domain" description="OmpR/PhoB-type" evidence="5">
    <location>
        <begin position="104"/>
        <end position="204"/>
    </location>
</feature>
<dbReference type="GO" id="GO:0000160">
    <property type="term" value="P:phosphorelay signal transduction system"/>
    <property type="evidence" value="ECO:0007669"/>
    <property type="project" value="InterPro"/>
</dbReference>
<keyword evidence="3" id="KW-0804">Transcription</keyword>
<evidence type="ECO:0000256" key="2">
    <source>
        <dbReference type="ARBA" id="ARBA00023125"/>
    </source>
</evidence>
<dbReference type="GO" id="GO:0006355">
    <property type="term" value="P:regulation of DNA-templated transcription"/>
    <property type="evidence" value="ECO:0007669"/>
    <property type="project" value="InterPro"/>
</dbReference>
<evidence type="ECO:0000256" key="4">
    <source>
        <dbReference type="PROSITE-ProRule" id="PRU01091"/>
    </source>
</evidence>
<dbReference type="Pfam" id="PF00486">
    <property type="entry name" value="Trans_reg_C"/>
    <property type="match status" value="1"/>
</dbReference>
<dbReference type="Proteomes" id="UP000029500">
    <property type="component" value="Chromosome"/>
</dbReference>
<dbReference type="SUPFAM" id="SSF46894">
    <property type="entry name" value="C-terminal effector domain of the bipartite response regulators"/>
    <property type="match status" value="1"/>
</dbReference>
<evidence type="ECO:0000259" key="5">
    <source>
        <dbReference type="PROSITE" id="PS51755"/>
    </source>
</evidence>
<dbReference type="eggNOG" id="COG0745">
    <property type="taxonomic scope" value="Bacteria"/>
</dbReference>
<dbReference type="STRING" id="189425.PGRAT_25040"/>
<dbReference type="GO" id="GO:0003677">
    <property type="term" value="F:DNA binding"/>
    <property type="evidence" value="ECO:0007669"/>
    <property type="project" value="UniProtKB-UniRule"/>
</dbReference>
<dbReference type="HOGENOM" id="CLU_1336402_0_0_9"/>
<dbReference type="SMART" id="SM00862">
    <property type="entry name" value="Trans_reg_C"/>
    <property type="match status" value="1"/>
</dbReference>
<dbReference type="KEGG" id="pgm:PGRAT_25040"/>
<keyword evidence="7" id="KW-1185">Reference proteome</keyword>
<accession>A0A089MDU8</accession>
<proteinExistence type="predicted"/>
<keyword evidence="1" id="KW-0805">Transcription regulation</keyword>
<dbReference type="EMBL" id="CP009287">
    <property type="protein sequence ID" value="AIQ70535.1"/>
    <property type="molecule type" value="Genomic_DNA"/>
</dbReference>
<sequence>MTILFWNENSDNASFFETDFFSHNGELIYISDLNAFLSINLQKIKSVILDWPELRVRDCLMVREKLHITKELLVVDYHWTREIYHLLCARNVVFREKEQIFRMKNVHSLSHGAIRINQGNRSVSFFEDQEIELSKNEYRVFQFLFDNRNRVISTEELIYSLWDGLTSEANVYMTMQKLRNKIEKKPNAPELLLTKKGEGYVLICH</sequence>
<evidence type="ECO:0000256" key="3">
    <source>
        <dbReference type="ARBA" id="ARBA00023163"/>
    </source>
</evidence>
<protein>
    <recommendedName>
        <fullName evidence="5">OmpR/PhoB-type domain-containing protein</fullName>
    </recommendedName>
</protein>
<organism evidence="6 7">
    <name type="scientific">Paenibacillus graminis</name>
    <dbReference type="NCBI Taxonomy" id="189425"/>
    <lineage>
        <taxon>Bacteria</taxon>
        <taxon>Bacillati</taxon>
        <taxon>Bacillota</taxon>
        <taxon>Bacilli</taxon>
        <taxon>Bacillales</taxon>
        <taxon>Paenibacillaceae</taxon>
        <taxon>Paenibacillus</taxon>
    </lineage>
</organism>
<evidence type="ECO:0000313" key="7">
    <source>
        <dbReference type="Proteomes" id="UP000029500"/>
    </source>
</evidence>
<dbReference type="AlphaFoldDB" id="A0A089MDU8"/>
<feature type="DNA-binding region" description="OmpR/PhoB-type" evidence="4">
    <location>
        <begin position="104"/>
        <end position="204"/>
    </location>
</feature>
<gene>
    <name evidence="6" type="ORF">PGRAT_25040</name>
</gene>